<protein>
    <recommendedName>
        <fullName evidence="2">Reverse transcriptase domain-containing protein</fullName>
    </recommendedName>
</protein>
<feature type="compositionally biased region" description="Acidic residues" evidence="1">
    <location>
        <begin position="297"/>
        <end position="307"/>
    </location>
</feature>
<dbReference type="Pfam" id="PF00078">
    <property type="entry name" value="RVT_1"/>
    <property type="match status" value="1"/>
</dbReference>
<dbReference type="PANTHER" id="PTHR46890:SF48">
    <property type="entry name" value="RNA-DIRECTED DNA POLYMERASE"/>
    <property type="match status" value="1"/>
</dbReference>
<reference evidence="3" key="2">
    <citation type="journal article" date="2024" name="Plant">
        <title>Genomic evolution and insights into agronomic trait innovations of Sesamum species.</title>
        <authorList>
            <person name="Miao H."/>
            <person name="Wang L."/>
            <person name="Qu L."/>
            <person name="Liu H."/>
            <person name="Sun Y."/>
            <person name="Le M."/>
            <person name="Wang Q."/>
            <person name="Wei S."/>
            <person name="Zheng Y."/>
            <person name="Lin W."/>
            <person name="Duan Y."/>
            <person name="Cao H."/>
            <person name="Xiong S."/>
            <person name="Wang X."/>
            <person name="Wei L."/>
            <person name="Li C."/>
            <person name="Ma Q."/>
            <person name="Ju M."/>
            <person name="Zhao R."/>
            <person name="Li G."/>
            <person name="Mu C."/>
            <person name="Tian Q."/>
            <person name="Mei H."/>
            <person name="Zhang T."/>
            <person name="Gao T."/>
            <person name="Zhang H."/>
        </authorList>
    </citation>
    <scope>NUCLEOTIDE SEQUENCE</scope>
    <source>
        <strain evidence="3">KEN1</strain>
    </source>
</reference>
<feature type="compositionally biased region" description="Low complexity" evidence="1">
    <location>
        <begin position="278"/>
        <end position="287"/>
    </location>
</feature>
<dbReference type="InterPro" id="IPR000477">
    <property type="entry name" value="RT_dom"/>
</dbReference>
<evidence type="ECO:0000259" key="2">
    <source>
        <dbReference type="Pfam" id="PF00078"/>
    </source>
</evidence>
<dbReference type="AlphaFoldDB" id="A0AAW2XN83"/>
<dbReference type="EMBL" id="JACGWN010000003">
    <property type="protein sequence ID" value="KAL0455614.1"/>
    <property type="molecule type" value="Genomic_DNA"/>
</dbReference>
<feature type="region of interest" description="Disordered" evidence="1">
    <location>
        <begin position="274"/>
        <end position="327"/>
    </location>
</feature>
<reference evidence="3" key="1">
    <citation type="submission" date="2020-06" db="EMBL/GenBank/DDBJ databases">
        <authorList>
            <person name="Li T."/>
            <person name="Hu X."/>
            <person name="Zhang T."/>
            <person name="Song X."/>
            <person name="Zhang H."/>
            <person name="Dai N."/>
            <person name="Sheng W."/>
            <person name="Hou X."/>
            <person name="Wei L."/>
        </authorList>
    </citation>
    <scope>NUCLEOTIDE SEQUENCE</scope>
    <source>
        <strain evidence="3">KEN1</strain>
        <tissue evidence="3">Leaf</tissue>
    </source>
</reference>
<feature type="domain" description="Reverse transcriptase" evidence="2">
    <location>
        <begin position="144"/>
        <end position="264"/>
    </location>
</feature>
<gene>
    <name evidence="3" type="ORF">Slati_0900600</name>
</gene>
<comment type="caution">
    <text evidence="3">The sequence shown here is derived from an EMBL/GenBank/DDBJ whole genome shotgun (WGS) entry which is preliminary data.</text>
</comment>
<name>A0AAW2XN83_9LAMI</name>
<dbReference type="PANTHER" id="PTHR46890">
    <property type="entry name" value="NON-LTR RETROLELEMENT REVERSE TRANSCRIPTASE-LIKE PROTEIN-RELATED"/>
    <property type="match status" value="1"/>
</dbReference>
<evidence type="ECO:0000256" key="1">
    <source>
        <dbReference type="SAM" id="MobiDB-lite"/>
    </source>
</evidence>
<dbReference type="InterPro" id="IPR052343">
    <property type="entry name" value="Retrotransposon-Effector_Assoc"/>
</dbReference>
<sequence length="413" mass="46071">MAKRGGSVLEDFFRKIVARRAAQKIFHINSENGDRITEELGVAAEFMGFYTTLLGGRRRDIHVNLMFLQLWARYIIPNDEWETMIQPVEREEIKAAFFDIDEDKAPGPDGFSAGFFKAAWSVIGDELTTAIQDFFVSDPSHVAMYKAITKIIVQRMHAVMGKIVSPSQNAFVPGRKICNNTLIGQELFHGYNWQNLPPLCALKVDLWKAYDTLEWDFIHAMLSVFGFPKKMIMWIVECISTTTYSVALNGELHGFFPGARGIRQCRTQRWTLSKRSSLTHTTPSTHTKPTHAHTALDDLEDGEEGDLDGGRSLETTTIDGPGDVARPLDESSISNRSLEARIQSEFNFPEFLLLANWVIDDGDASAMAALHELQLKWMAKFGTPMDIPHGNPRLKPVSAQPPSPSAAASSSGP</sequence>
<proteinExistence type="predicted"/>
<evidence type="ECO:0000313" key="3">
    <source>
        <dbReference type="EMBL" id="KAL0455614.1"/>
    </source>
</evidence>
<organism evidence="3">
    <name type="scientific">Sesamum latifolium</name>
    <dbReference type="NCBI Taxonomy" id="2727402"/>
    <lineage>
        <taxon>Eukaryota</taxon>
        <taxon>Viridiplantae</taxon>
        <taxon>Streptophyta</taxon>
        <taxon>Embryophyta</taxon>
        <taxon>Tracheophyta</taxon>
        <taxon>Spermatophyta</taxon>
        <taxon>Magnoliopsida</taxon>
        <taxon>eudicotyledons</taxon>
        <taxon>Gunneridae</taxon>
        <taxon>Pentapetalae</taxon>
        <taxon>asterids</taxon>
        <taxon>lamiids</taxon>
        <taxon>Lamiales</taxon>
        <taxon>Pedaliaceae</taxon>
        <taxon>Sesamum</taxon>
    </lineage>
</organism>
<feature type="region of interest" description="Disordered" evidence="1">
    <location>
        <begin position="387"/>
        <end position="413"/>
    </location>
</feature>
<accession>A0AAW2XN83</accession>